<dbReference type="InterPro" id="IPR036388">
    <property type="entry name" value="WH-like_DNA-bd_sf"/>
</dbReference>
<dbReference type="Pfam" id="PF08281">
    <property type="entry name" value="Sigma70_r4_2"/>
    <property type="match status" value="1"/>
</dbReference>
<dbReference type="EMBL" id="BARS01004291">
    <property type="protein sequence ID" value="GAF75880.1"/>
    <property type="molecule type" value="Genomic_DNA"/>
</dbReference>
<protein>
    <recommendedName>
        <fullName evidence="1">RNA polymerase sigma factor 70 region 4 type 2 domain-containing protein</fullName>
    </recommendedName>
</protein>
<dbReference type="GO" id="GO:0016987">
    <property type="term" value="F:sigma factor activity"/>
    <property type="evidence" value="ECO:0007669"/>
    <property type="project" value="InterPro"/>
</dbReference>
<evidence type="ECO:0000313" key="2">
    <source>
        <dbReference type="EMBL" id="GAF75880.1"/>
    </source>
</evidence>
<gene>
    <name evidence="2" type="ORF">S01H1_08356</name>
</gene>
<comment type="caution">
    <text evidence="2">The sequence shown here is derived from an EMBL/GenBank/DDBJ whole genome shotgun (WGS) entry which is preliminary data.</text>
</comment>
<sequence length="105" mass="11753">MKQSPIVLDEAVLSALDRHFERVNLLAGDTWDEKLEALQECVEALSGHHKTIIHSRYQNGTKLKALAQQMEISIEACKKRLQRARGLVAECLKRKGVLSRSEGAS</sequence>
<organism evidence="2">
    <name type="scientific">marine sediment metagenome</name>
    <dbReference type="NCBI Taxonomy" id="412755"/>
    <lineage>
        <taxon>unclassified sequences</taxon>
        <taxon>metagenomes</taxon>
        <taxon>ecological metagenomes</taxon>
    </lineage>
</organism>
<reference evidence="2" key="1">
    <citation type="journal article" date="2014" name="Front. Microbiol.">
        <title>High frequency of phylogenetically diverse reductive dehalogenase-homologous genes in deep subseafloor sedimentary metagenomes.</title>
        <authorList>
            <person name="Kawai M."/>
            <person name="Futagami T."/>
            <person name="Toyoda A."/>
            <person name="Takaki Y."/>
            <person name="Nishi S."/>
            <person name="Hori S."/>
            <person name="Arai W."/>
            <person name="Tsubouchi T."/>
            <person name="Morono Y."/>
            <person name="Uchiyama I."/>
            <person name="Ito T."/>
            <person name="Fujiyama A."/>
            <person name="Inagaki F."/>
            <person name="Takami H."/>
        </authorList>
    </citation>
    <scope>NUCLEOTIDE SEQUENCE</scope>
    <source>
        <strain evidence="2">Expedition CK06-06</strain>
    </source>
</reference>
<feature type="domain" description="RNA polymerase sigma factor 70 region 4 type 2" evidence="1">
    <location>
        <begin position="36"/>
        <end position="85"/>
    </location>
</feature>
<dbReference type="InterPro" id="IPR013249">
    <property type="entry name" value="RNA_pol_sigma70_r4_t2"/>
</dbReference>
<dbReference type="GO" id="GO:0003677">
    <property type="term" value="F:DNA binding"/>
    <property type="evidence" value="ECO:0007669"/>
    <property type="project" value="InterPro"/>
</dbReference>
<proteinExistence type="predicted"/>
<dbReference type="Gene3D" id="1.10.10.10">
    <property type="entry name" value="Winged helix-like DNA-binding domain superfamily/Winged helix DNA-binding domain"/>
    <property type="match status" value="1"/>
</dbReference>
<dbReference type="SUPFAM" id="SSF88659">
    <property type="entry name" value="Sigma3 and sigma4 domains of RNA polymerase sigma factors"/>
    <property type="match status" value="1"/>
</dbReference>
<evidence type="ECO:0000259" key="1">
    <source>
        <dbReference type="Pfam" id="PF08281"/>
    </source>
</evidence>
<dbReference type="AlphaFoldDB" id="X0TID6"/>
<name>X0TID6_9ZZZZ</name>
<dbReference type="GO" id="GO:0006352">
    <property type="term" value="P:DNA-templated transcription initiation"/>
    <property type="evidence" value="ECO:0007669"/>
    <property type="project" value="InterPro"/>
</dbReference>
<accession>X0TID6</accession>
<dbReference type="InterPro" id="IPR013324">
    <property type="entry name" value="RNA_pol_sigma_r3/r4-like"/>
</dbReference>